<name>A0A2P5A9C7_PARAD</name>
<dbReference type="Proteomes" id="UP000237105">
    <property type="component" value="Unassembled WGS sequence"/>
</dbReference>
<organism evidence="1 2">
    <name type="scientific">Parasponia andersonii</name>
    <name type="common">Sponia andersonii</name>
    <dbReference type="NCBI Taxonomy" id="3476"/>
    <lineage>
        <taxon>Eukaryota</taxon>
        <taxon>Viridiplantae</taxon>
        <taxon>Streptophyta</taxon>
        <taxon>Embryophyta</taxon>
        <taxon>Tracheophyta</taxon>
        <taxon>Spermatophyta</taxon>
        <taxon>Magnoliopsida</taxon>
        <taxon>eudicotyledons</taxon>
        <taxon>Gunneridae</taxon>
        <taxon>Pentapetalae</taxon>
        <taxon>rosids</taxon>
        <taxon>fabids</taxon>
        <taxon>Rosales</taxon>
        <taxon>Cannabaceae</taxon>
        <taxon>Parasponia</taxon>
    </lineage>
</organism>
<dbReference type="AlphaFoldDB" id="A0A2P5A9C7"/>
<evidence type="ECO:0000313" key="1">
    <source>
        <dbReference type="EMBL" id="PON33142.1"/>
    </source>
</evidence>
<comment type="caution">
    <text evidence="1">The sequence shown here is derived from an EMBL/GenBank/DDBJ whole genome shotgun (WGS) entry which is preliminary data.</text>
</comment>
<gene>
    <name evidence="1" type="ORF">PanWU01x14_355070</name>
</gene>
<feature type="non-terminal residue" evidence="1">
    <location>
        <position position="1"/>
    </location>
</feature>
<proteinExistence type="predicted"/>
<reference evidence="2" key="1">
    <citation type="submission" date="2016-06" db="EMBL/GenBank/DDBJ databases">
        <title>Parallel loss of symbiosis genes in relatives of nitrogen-fixing non-legume Parasponia.</title>
        <authorList>
            <person name="Van Velzen R."/>
            <person name="Holmer R."/>
            <person name="Bu F."/>
            <person name="Rutten L."/>
            <person name="Van Zeijl A."/>
            <person name="Liu W."/>
            <person name="Santuari L."/>
            <person name="Cao Q."/>
            <person name="Sharma T."/>
            <person name="Shen D."/>
            <person name="Roswanjaya Y."/>
            <person name="Wardhani T."/>
            <person name="Kalhor M.S."/>
            <person name="Jansen J."/>
            <person name="Van den Hoogen J."/>
            <person name="Gungor B."/>
            <person name="Hartog M."/>
            <person name="Hontelez J."/>
            <person name="Verver J."/>
            <person name="Yang W.-C."/>
            <person name="Schijlen E."/>
            <person name="Repin R."/>
            <person name="Schilthuizen M."/>
            <person name="Schranz E."/>
            <person name="Heidstra R."/>
            <person name="Miyata K."/>
            <person name="Fedorova E."/>
            <person name="Kohlen W."/>
            <person name="Bisseling T."/>
            <person name="Smit S."/>
            <person name="Geurts R."/>
        </authorList>
    </citation>
    <scope>NUCLEOTIDE SEQUENCE [LARGE SCALE GENOMIC DNA]</scope>
    <source>
        <strain evidence="2">cv. WU1-14</strain>
    </source>
</reference>
<dbReference type="OrthoDB" id="10408967at2759"/>
<dbReference type="EMBL" id="JXTB01000754">
    <property type="protein sequence ID" value="PON33142.1"/>
    <property type="molecule type" value="Genomic_DNA"/>
</dbReference>
<evidence type="ECO:0000313" key="2">
    <source>
        <dbReference type="Proteomes" id="UP000237105"/>
    </source>
</evidence>
<keyword evidence="2" id="KW-1185">Reference proteome</keyword>
<protein>
    <submittedName>
        <fullName evidence="1">Uncharacterized protein</fullName>
    </submittedName>
</protein>
<sequence length="106" mass="11773">GDPISSSSILIDEASVVDWHSSAPQSTGFAKLRSWRILVQRRVSPHVSAAQMAIEFSTAMLKFGKELVYFSLMIRSGEMGRVVVGQELQLLGVLGALREKERKVWI</sequence>
<accession>A0A2P5A9C7</accession>